<evidence type="ECO:0000256" key="8">
    <source>
        <dbReference type="ARBA" id="ARBA00023239"/>
    </source>
</evidence>
<dbReference type="EC" id="4.2.3.1" evidence="4"/>
<dbReference type="PROSITE" id="PS00165">
    <property type="entry name" value="DEHYDRATASE_SER_THR"/>
    <property type="match status" value="1"/>
</dbReference>
<dbReference type="InterPro" id="IPR029144">
    <property type="entry name" value="Thr_synth_N"/>
</dbReference>
<evidence type="ECO:0000256" key="3">
    <source>
        <dbReference type="ARBA" id="ARBA00005517"/>
    </source>
</evidence>
<dbReference type="Gene3D" id="3.40.50.1100">
    <property type="match status" value="2"/>
</dbReference>
<comment type="similarity">
    <text evidence="3">Belongs to the threonine synthase family.</text>
</comment>
<dbReference type="Pfam" id="PF24857">
    <property type="entry name" value="THR4_C"/>
    <property type="match status" value="1"/>
</dbReference>
<keyword evidence="7 9" id="KW-0663">Pyridoxal phosphate</keyword>
<gene>
    <name evidence="12" type="ORF">HAKA00212_LOCUS6893</name>
    <name evidence="13" type="ORF">HAKA00212_LOCUS6894</name>
</gene>
<dbReference type="InterPro" id="IPR037158">
    <property type="entry name" value="Thr_synth_N_sf"/>
</dbReference>
<evidence type="ECO:0000256" key="7">
    <source>
        <dbReference type="ARBA" id="ARBA00022898"/>
    </source>
</evidence>
<evidence type="ECO:0000256" key="5">
    <source>
        <dbReference type="ARBA" id="ARBA00022605"/>
    </source>
</evidence>
<dbReference type="FunFam" id="3.40.50.1100:FF:000024">
    <property type="entry name" value="Probable threonine synthase"/>
    <property type="match status" value="1"/>
</dbReference>
<dbReference type="FunFam" id="3.90.1380.10:FF:000003">
    <property type="entry name" value="THR4p Threonine synthase"/>
    <property type="match status" value="1"/>
</dbReference>
<evidence type="ECO:0000259" key="10">
    <source>
        <dbReference type="Pfam" id="PF00291"/>
    </source>
</evidence>
<dbReference type="AlphaFoldDB" id="A0A6T5LU83"/>
<evidence type="ECO:0000256" key="9">
    <source>
        <dbReference type="PIRSR" id="PIRSR604450-51"/>
    </source>
</evidence>
<evidence type="ECO:0000256" key="6">
    <source>
        <dbReference type="ARBA" id="ARBA00022697"/>
    </source>
</evidence>
<evidence type="ECO:0000256" key="2">
    <source>
        <dbReference type="ARBA" id="ARBA00004979"/>
    </source>
</evidence>
<accession>A0A6T5LU83</accession>
<evidence type="ECO:0000256" key="4">
    <source>
        <dbReference type="ARBA" id="ARBA00013028"/>
    </source>
</evidence>
<dbReference type="PANTHER" id="PTHR42690">
    <property type="entry name" value="THREONINE SYNTHASE FAMILY MEMBER"/>
    <property type="match status" value="1"/>
</dbReference>
<dbReference type="Pfam" id="PF00291">
    <property type="entry name" value="PALP"/>
    <property type="match status" value="1"/>
</dbReference>
<organism evidence="12">
    <name type="scientific">Heterosigma akashiwo</name>
    <name type="common">Chromophytic alga</name>
    <name type="synonym">Heterosigma carterae</name>
    <dbReference type="NCBI Taxonomy" id="2829"/>
    <lineage>
        <taxon>Eukaryota</taxon>
        <taxon>Sar</taxon>
        <taxon>Stramenopiles</taxon>
        <taxon>Ochrophyta</taxon>
        <taxon>Raphidophyceae</taxon>
        <taxon>Chattonellales</taxon>
        <taxon>Chattonellaceae</taxon>
        <taxon>Heterosigma</taxon>
    </lineage>
</organism>
<dbReference type="InterPro" id="IPR000634">
    <property type="entry name" value="Ser/Thr_deHydtase_PyrdxlP-BS"/>
</dbReference>
<feature type="modified residue" description="N6-(pyridoxal phosphate)lysine" evidence="9">
    <location>
        <position position="119"/>
    </location>
</feature>
<comment type="cofactor">
    <cofactor evidence="1 9">
        <name>pyridoxal 5'-phosphate</name>
        <dbReference type="ChEBI" id="CHEBI:597326"/>
    </cofactor>
</comment>
<dbReference type="NCBIfam" id="TIGR00260">
    <property type="entry name" value="thrC"/>
    <property type="match status" value="1"/>
</dbReference>
<dbReference type="EMBL" id="HBIU01014834">
    <property type="protein sequence ID" value="CAE0628213.1"/>
    <property type="molecule type" value="Transcribed_RNA"/>
</dbReference>
<feature type="domain" description="Tryptophan synthase beta chain-like PALP" evidence="10">
    <location>
        <begin position="108"/>
        <end position="326"/>
    </location>
</feature>
<keyword evidence="6" id="KW-0791">Threonine biosynthesis</keyword>
<evidence type="ECO:0000313" key="12">
    <source>
        <dbReference type="EMBL" id="CAE0628212.1"/>
    </source>
</evidence>
<dbReference type="Gene3D" id="3.90.1380.10">
    <property type="entry name" value="Threonine synthase, N-terminal domain"/>
    <property type="match status" value="1"/>
</dbReference>
<dbReference type="InterPro" id="IPR004450">
    <property type="entry name" value="Thr_synthase-like"/>
</dbReference>
<protein>
    <recommendedName>
        <fullName evidence="4">threonine synthase</fullName>
        <ecNumber evidence="4">4.2.3.1</ecNumber>
    </recommendedName>
</protein>
<dbReference type="SUPFAM" id="SSF53686">
    <property type="entry name" value="Tryptophan synthase beta subunit-like PLP-dependent enzymes"/>
    <property type="match status" value="1"/>
</dbReference>
<proteinExistence type="inferred from homology"/>
<dbReference type="InterPro" id="IPR051166">
    <property type="entry name" value="Threonine_Synthase"/>
</dbReference>
<dbReference type="InterPro" id="IPR001926">
    <property type="entry name" value="TrpB-like_PALP"/>
</dbReference>
<dbReference type="InterPro" id="IPR036052">
    <property type="entry name" value="TrpB-like_PALP_sf"/>
</dbReference>
<dbReference type="GO" id="GO:0030170">
    <property type="term" value="F:pyridoxal phosphate binding"/>
    <property type="evidence" value="ECO:0007669"/>
    <property type="project" value="InterPro"/>
</dbReference>
<comment type="pathway">
    <text evidence="2">Amino-acid biosynthesis; L-threonine biosynthesis; L-threonine from L-aspartate: step 5/5.</text>
</comment>
<evidence type="ECO:0000313" key="13">
    <source>
        <dbReference type="EMBL" id="CAE0628213.1"/>
    </source>
</evidence>
<name>A0A6T5LU83_HETAK</name>
<evidence type="ECO:0000259" key="11">
    <source>
        <dbReference type="Pfam" id="PF14821"/>
    </source>
</evidence>
<sequence>MAPTCYKYKSTRGGQKGVGFEETVMTGLARDKGLFVPEDVPFLGMEKIEQWRALPFADLAFEIMKCYISPAEIPHEDLKDLVYRSTVNFRSDEVTPVREVGPGAPFFLELFHGPTFAFKDVALQFLGNLFEYFLGRKPGAKLTIMGATSGDTGSAAIYGLRGKKNVNCFILFPTGKVSPIQERQMTTVPDANVHCVSLAGTFDDAQDIVKASFNDAAFREEVSIGAVNSINWARVLAQMSYFFYAYFRVTERCPGKDEVSFSVPTGNYGDILAGYYAKRMGLKVKQLVVATNENDILHRFFTTGKYHRRAFIETLAPSMDICVSSNFERYLFHLSGDDAATLAGWFAEFEKTGQLTVTGDLLAKAQSEFGSGSFRMEDNIKLIKQYWDEYRYALCPHTCVGAGVVHGRPLAANEAMVVLATASPGKFPAAVGKAIQPLPRPPVQLAVLDRMPTRKTELPNDARTVQDFVRATLRSSGVAPAGQGGAAAPPCQAGRGKGKVPSLVALGLGVGLGLLLSRKVFAR</sequence>
<feature type="domain" description="Threonine synthase N-terminal" evidence="11">
    <location>
        <begin position="7"/>
        <end position="85"/>
    </location>
</feature>
<keyword evidence="8" id="KW-0456">Lyase</keyword>
<keyword evidence="5" id="KW-0028">Amino-acid biosynthesis</keyword>
<dbReference type="GO" id="GO:0004795">
    <property type="term" value="F:threonine synthase activity"/>
    <property type="evidence" value="ECO:0007669"/>
    <property type="project" value="UniProtKB-EC"/>
</dbReference>
<dbReference type="Pfam" id="PF14821">
    <property type="entry name" value="Thr_synth_N"/>
    <property type="match status" value="1"/>
</dbReference>
<dbReference type="UniPathway" id="UPA00050">
    <property type="reaction ID" value="UER00065"/>
</dbReference>
<dbReference type="PANTHER" id="PTHR42690:SF1">
    <property type="entry name" value="THREONINE SYNTHASE-LIKE 2"/>
    <property type="match status" value="1"/>
</dbReference>
<dbReference type="GO" id="GO:0009088">
    <property type="term" value="P:threonine biosynthetic process"/>
    <property type="evidence" value="ECO:0007669"/>
    <property type="project" value="UniProtKB-UniPathway"/>
</dbReference>
<dbReference type="EMBL" id="HBIU01014833">
    <property type="protein sequence ID" value="CAE0628212.1"/>
    <property type="molecule type" value="Transcribed_RNA"/>
</dbReference>
<reference evidence="12" key="1">
    <citation type="submission" date="2021-01" db="EMBL/GenBank/DDBJ databases">
        <authorList>
            <person name="Corre E."/>
            <person name="Pelletier E."/>
            <person name="Niang G."/>
            <person name="Scheremetjew M."/>
            <person name="Finn R."/>
            <person name="Kale V."/>
            <person name="Holt S."/>
            <person name="Cochrane G."/>
            <person name="Meng A."/>
            <person name="Brown T."/>
            <person name="Cohen L."/>
        </authorList>
    </citation>
    <scope>NUCLEOTIDE SEQUENCE</scope>
    <source>
        <strain evidence="12">CCMP3107</strain>
    </source>
</reference>
<dbReference type="CDD" id="cd01560">
    <property type="entry name" value="Thr-synth_2"/>
    <property type="match status" value="1"/>
</dbReference>
<evidence type="ECO:0000256" key="1">
    <source>
        <dbReference type="ARBA" id="ARBA00001933"/>
    </source>
</evidence>